<dbReference type="PANTHER" id="PTHR23292:SF6">
    <property type="entry name" value="FI16602P1-RELATED"/>
    <property type="match status" value="1"/>
</dbReference>
<comment type="subcellular location">
    <subcellularLocation>
        <location evidence="1">Membrane</location>
        <topology evidence="1">Peripheral membrane protein</topology>
    </subcellularLocation>
</comment>
<dbReference type="SMART" id="SM00714">
    <property type="entry name" value="LITAF"/>
    <property type="match status" value="1"/>
</dbReference>
<evidence type="ECO:0000256" key="4">
    <source>
        <dbReference type="ARBA" id="ARBA00022833"/>
    </source>
</evidence>
<dbReference type="GO" id="GO:0016020">
    <property type="term" value="C:membrane"/>
    <property type="evidence" value="ECO:0007669"/>
    <property type="project" value="UniProtKB-SubCell"/>
</dbReference>
<evidence type="ECO:0000256" key="2">
    <source>
        <dbReference type="ARBA" id="ARBA00005975"/>
    </source>
</evidence>
<dbReference type="PROSITE" id="PS51837">
    <property type="entry name" value="LITAF"/>
    <property type="match status" value="1"/>
</dbReference>
<evidence type="ECO:0000313" key="9">
    <source>
        <dbReference type="Proteomes" id="UP000777438"/>
    </source>
</evidence>
<protein>
    <submittedName>
        <fullName evidence="8">LITAF-like zinc ribbon domain-containing protein</fullName>
    </submittedName>
</protein>
<evidence type="ECO:0000256" key="3">
    <source>
        <dbReference type="ARBA" id="ARBA00022723"/>
    </source>
</evidence>
<keyword evidence="9" id="KW-1185">Reference proteome</keyword>
<dbReference type="InterPro" id="IPR006629">
    <property type="entry name" value="LITAF"/>
</dbReference>
<evidence type="ECO:0000256" key="6">
    <source>
        <dbReference type="SAM" id="MobiDB-lite"/>
    </source>
</evidence>
<dbReference type="OrthoDB" id="5599753at2759"/>
<feature type="compositionally biased region" description="Low complexity" evidence="6">
    <location>
        <begin position="64"/>
        <end position="80"/>
    </location>
</feature>
<gene>
    <name evidence="8" type="ORF">B0T10DRAFT_608642</name>
</gene>
<keyword evidence="5" id="KW-0472">Membrane</keyword>
<feature type="domain" description="LITAF" evidence="7">
    <location>
        <begin position="84"/>
        <end position="165"/>
    </location>
</feature>
<dbReference type="GO" id="GO:0008270">
    <property type="term" value="F:zinc ion binding"/>
    <property type="evidence" value="ECO:0007669"/>
    <property type="project" value="TreeGrafter"/>
</dbReference>
<dbReference type="Proteomes" id="UP000777438">
    <property type="component" value="Unassembled WGS sequence"/>
</dbReference>
<feature type="region of interest" description="Disordered" evidence="6">
    <location>
        <begin position="1"/>
        <end position="80"/>
    </location>
</feature>
<keyword evidence="4" id="KW-0862">Zinc</keyword>
<reference evidence="8 9" key="1">
    <citation type="journal article" date="2021" name="Nat. Commun.">
        <title>Genetic determinants of endophytism in the Arabidopsis root mycobiome.</title>
        <authorList>
            <person name="Mesny F."/>
            <person name="Miyauchi S."/>
            <person name="Thiergart T."/>
            <person name="Pickel B."/>
            <person name="Atanasova L."/>
            <person name="Karlsson M."/>
            <person name="Huettel B."/>
            <person name="Barry K.W."/>
            <person name="Haridas S."/>
            <person name="Chen C."/>
            <person name="Bauer D."/>
            <person name="Andreopoulos W."/>
            <person name="Pangilinan J."/>
            <person name="LaButti K."/>
            <person name="Riley R."/>
            <person name="Lipzen A."/>
            <person name="Clum A."/>
            <person name="Drula E."/>
            <person name="Henrissat B."/>
            <person name="Kohler A."/>
            <person name="Grigoriev I.V."/>
            <person name="Martin F.M."/>
            <person name="Hacquard S."/>
        </authorList>
    </citation>
    <scope>NUCLEOTIDE SEQUENCE [LARGE SCALE GENOMIC DNA]</scope>
    <source>
        <strain evidence="8 9">MPI-CAGE-CH-0241</strain>
    </source>
</reference>
<evidence type="ECO:0000256" key="5">
    <source>
        <dbReference type="ARBA" id="ARBA00023136"/>
    </source>
</evidence>
<dbReference type="InterPro" id="IPR037519">
    <property type="entry name" value="LITAF_fam"/>
</dbReference>
<dbReference type="EMBL" id="JAGPYM010000019">
    <property type="protein sequence ID" value="KAH6884829.1"/>
    <property type="molecule type" value="Genomic_DNA"/>
</dbReference>
<proteinExistence type="inferred from homology"/>
<evidence type="ECO:0000259" key="7">
    <source>
        <dbReference type="PROSITE" id="PS51837"/>
    </source>
</evidence>
<keyword evidence="3" id="KW-0479">Metal-binding</keyword>
<organism evidence="8 9">
    <name type="scientific">Thelonectria olida</name>
    <dbReference type="NCBI Taxonomy" id="1576542"/>
    <lineage>
        <taxon>Eukaryota</taxon>
        <taxon>Fungi</taxon>
        <taxon>Dikarya</taxon>
        <taxon>Ascomycota</taxon>
        <taxon>Pezizomycotina</taxon>
        <taxon>Sordariomycetes</taxon>
        <taxon>Hypocreomycetidae</taxon>
        <taxon>Hypocreales</taxon>
        <taxon>Nectriaceae</taxon>
        <taxon>Thelonectria</taxon>
    </lineage>
</organism>
<comment type="caution">
    <text evidence="8">The sequence shown here is derived from an EMBL/GenBank/DDBJ whole genome shotgun (WGS) entry which is preliminary data.</text>
</comment>
<dbReference type="AlphaFoldDB" id="A0A9P8VY59"/>
<evidence type="ECO:0000256" key="1">
    <source>
        <dbReference type="ARBA" id="ARBA00004170"/>
    </source>
</evidence>
<name>A0A9P8VY59_9HYPO</name>
<dbReference type="Pfam" id="PF10601">
    <property type="entry name" value="zf-LITAF-like"/>
    <property type="match status" value="1"/>
</dbReference>
<dbReference type="PANTHER" id="PTHR23292">
    <property type="entry name" value="LIPOPOLYSACCHARIDE-INDUCED TUMOR NECROSIS FACTOR-ALPHA FACTOR"/>
    <property type="match status" value="1"/>
</dbReference>
<accession>A0A9P8VY59</accession>
<evidence type="ECO:0000313" key="8">
    <source>
        <dbReference type="EMBL" id="KAH6884829.1"/>
    </source>
</evidence>
<sequence length="176" mass="18833">MEKPTPPQGHQPSANEIHELPPSYERDAPGAGTPKSPGSPPLGEQGSLRGGLPPHQDVPPHHSQGVQPQQKQQFNNNNNNYAPQMNMGCVPLQMLQSQSAPVLCPSCGRRNMTVTTPESGGFTHGIAALACFVACLGCIPYCITSLKDVHHKCANCGIPLAHFHRSGRTEVLAYTK</sequence>
<comment type="similarity">
    <text evidence="2">Belongs to the CDIP1/LITAF family.</text>
</comment>
<feature type="compositionally biased region" description="Basic and acidic residues" evidence="6">
    <location>
        <begin position="16"/>
        <end position="28"/>
    </location>
</feature>